<comment type="caution">
    <text evidence="1">The sequence shown here is derived from an EMBL/GenBank/DDBJ whole genome shotgun (WGS) entry which is preliminary data.</text>
</comment>
<sequence length="519" mass="56123">MSELKELAAAAFYTQYNELHKEGEVGSIVYDNKGNMSVRLFPVACLQCLWEDSFVNTVNGRLSMLAALEAVYDKWGRLDDFLVPPSGSNREKFYKVTALLYSLLVLKVRTKLRQDGGLPAVITRSHHIDEGHRKQWASQLYCSHTFLHSHAAVENNLLLIDAGQPRFVEGFSKRALRVINRKMRLKEAPTFQSGTGADRQSTAVPSPSDQGGSRYMRPSAASAAPAAGADRRATEVPSPGGQGGGRYMRPSATTAPSAGGVGSVPEIPPSGSDSTFLDEDRRPADSLDGSSTGRSNVRRSDGAASKSSSGGSSSGSERSLLATDSMDSDVSSSDIESDEPTPSRPARRRHPARAPHSRPPSVAARGRLPAARVRRRRRPAHRSAHGVLDNVPHTIWQCERWRPQRRGSGPSATVAQATRSSRNANGPGSGTRPRLRRRRTRELPQPASAPATQRLVWVPLPSRCRSGRCNSPSRLTRAGSVAARATFAAASHASCRPHRCRCLARFLPHPHAGGGHDAL</sequence>
<dbReference type="Proteomes" id="UP000798662">
    <property type="component" value="Chromosome 3"/>
</dbReference>
<accession>A0ACC3CIV3</accession>
<keyword evidence="2" id="KW-1185">Reference proteome</keyword>
<organism evidence="1 2">
    <name type="scientific">Pyropia yezoensis</name>
    <name type="common">Susabi-nori</name>
    <name type="synonym">Porphyra yezoensis</name>
    <dbReference type="NCBI Taxonomy" id="2788"/>
    <lineage>
        <taxon>Eukaryota</taxon>
        <taxon>Rhodophyta</taxon>
        <taxon>Bangiophyceae</taxon>
        <taxon>Bangiales</taxon>
        <taxon>Bangiaceae</taxon>
        <taxon>Pyropia</taxon>
    </lineage>
</organism>
<evidence type="ECO:0000313" key="2">
    <source>
        <dbReference type="Proteomes" id="UP000798662"/>
    </source>
</evidence>
<gene>
    <name evidence="1" type="ORF">I4F81_012559</name>
</gene>
<name>A0ACC3CIV3_PYRYE</name>
<dbReference type="EMBL" id="CM020620">
    <property type="protein sequence ID" value="KAK1870097.1"/>
    <property type="molecule type" value="Genomic_DNA"/>
</dbReference>
<proteinExistence type="predicted"/>
<protein>
    <submittedName>
        <fullName evidence="1">Uncharacterized protein</fullName>
    </submittedName>
</protein>
<reference evidence="1" key="1">
    <citation type="submission" date="2019-11" db="EMBL/GenBank/DDBJ databases">
        <title>Nori genome reveals adaptations in red seaweeds to the harsh intertidal environment.</title>
        <authorList>
            <person name="Wang D."/>
            <person name="Mao Y."/>
        </authorList>
    </citation>
    <scope>NUCLEOTIDE SEQUENCE</scope>
    <source>
        <tissue evidence="1">Gametophyte</tissue>
    </source>
</reference>
<evidence type="ECO:0000313" key="1">
    <source>
        <dbReference type="EMBL" id="KAK1870097.1"/>
    </source>
</evidence>